<keyword evidence="3 5" id="KW-0807">Transducer</keyword>
<evidence type="ECO:0000256" key="6">
    <source>
        <dbReference type="SAM" id="Phobius"/>
    </source>
</evidence>
<evidence type="ECO:0000259" key="8">
    <source>
        <dbReference type="PROSITE" id="PS50885"/>
    </source>
</evidence>
<evidence type="ECO:0000259" key="7">
    <source>
        <dbReference type="PROSITE" id="PS50111"/>
    </source>
</evidence>
<dbReference type="GO" id="GO:0004888">
    <property type="term" value="F:transmembrane signaling receptor activity"/>
    <property type="evidence" value="ECO:0007669"/>
    <property type="project" value="InterPro"/>
</dbReference>
<dbReference type="GO" id="GO:0016020">
    <property type="term" value="C:membrane"/>
    <property type="evidence" value="ECO:0007669"/>
    <property type="project" value="InterPro"/>
</dbReference>
<protein>
    <recommendedName>
        <fullName evidence="11">Methyl-accepting chemotaxis protein</fullName>
    </recommendedName>
</protein>
<dbReference type="PANTHER" id="PTHR32089">
    <property type="entry name" value="METHYL-ACCEPTING CHEMOTAXIS PROTEIN MCPB"/>
    <property type="match status" value="1"/>
</dbReference>
<dbReference type="InterPro" id="IPR003660">
    <property type="entry name" value="HAMP_dom"/>
</dbReference>
<feature type="domain" description="HAMP" evidence="8">
    <location>
        <begin position="216"/>
        <end position="268"/>
    </location>
</feature>
<reference evidence="9" key="1">
    <citation type="journal article" date="2014" name="Int. J. Syst. Evol. Microbiol.">
        <title>Complete genome sequence of Corynebacterium casei LMG S-19264T (=DSM 44701T), isolated from a smear-ripened cheese.</title>
        <authorList>
            <consortium name="US DOE Joint Genome Institute (JGI-PGF)"/>
            <person name="Walter F."/>
            <person name="Albersmeier A."/>
            <person name="Kalinowski J."/>
            <person name="Ruckert C."/>
        </authorList>
    </citation>
    <scope>NUCLEOTIDE SEQUENCE</scope>
    <source>
        <strain evidence="9">JCM 19831</strain>
    </source>
</reference>
<evidence type="ECO:0000256" key="4">
    <source>
        <dbReference type="ARBA" id="ARBA00029447"/>
    </source>
</evidence>
<evidence type="ECO:0000256" key="2">
    <source>
        <dbReference type="ARBA" id="ARBA00022989"/>
    </source>
</evidence>
<reference evidence="9" key="2">
    <citation type="submission" date="2020-09" db="EMBL/GenBank/DDBJ databases">
        <authorList>
            <person name="Sun Q."/>
            <person name="Ohkuma M."/>
        </authorList>
    </citation>
    <scope>NUCLEOTIDE SEQUENCE</scope>
    <source>
        <strain evidence="9">JCM 19831</strain>
    </source>
</reference>
<dbReference type="EMBL" id="BMPI01000003">
    <property type="protein sequence ID" value="GGM07665.1"/>
    <property type="molecule type" value="Genomic_DNA"/>
</dbReference>
<accession>A0A917WIK2</accession>
<keyword evidence="10" id="KW-1185">Reference proteome</keyword>
<dbReference type="SMART" id="SM00283">
    <property type="entry name" value="MA"/>
    <property type="match status" value="1"/>
</dbReference>
<dbReference type="PANTHER" id="PTHR32089:SF112">
    <property type="entry name" value="LYSOZYME-LIKE PROTEIN-RELATED"/>
    <property type="match status" value="1"/>
</dbReference>
<dbReference type="InterPro" id="IPR024478">
    <property type="entry name" value="HlyB_4HB_MCP"/>
</dbReference>
<name>A0A917WIK2_9ACTN</name>
<dbReference type="PROSITE" id="PS50885">
    <property type="entry name" value="HAMP"/>
    <property type="match status" value="1"/>
</dbReference>
<dbReference type="AlphaFoldDB" id="A0A917WIK2"/>
<evidence type="ECO:0000313" key="9">
    <source>
        <dbReference type="EMBL" id="GGM07665.1"/>
    </source>
</evidence>
<keyword evidence="2 6" id="KW-1133">Transmembrane helix</keyword>
<dbReference type="Pfam" id="PF00672">
    <property type="entry name" value="HAMP"/>
    <property type="match status" value="1"/>
</dbReference>
<dbReference type="RefSeq" id="WP_190248111.1">
    <property type="nucleotide sequence ID" value="NZ_BMPI01000003.1"/>
</dbReference>
<dbReference type="Proteomes" id="UP000642070">
    <property type="component" value="Unassembled WGS sequence"/>
</dbReference>
<proteinExistence type="inferred from homology"/>
<dbReference type="SUPFAM" id="SSF58104">
    <property type="entry name" value="Methyl-accepting chemotaxis protein (MCP) signaling domain"/>
    <property type="match status" value="1"/>
</dbReference>
<evidence type="ECO:0000256" key="3">
    <source>
        <dbReference type="ARBA" id="ARBA00023224"/>
    </source>
</evidence>
<evidence type="ECO:0000256" key="1">
    <source>
        <dbReference type="ARBA" id="ARBA00022692"/>
    </source>
</evidence>
<gene>
    <name evidence="9" type="ORF">GCM10007977_005890</name>
</gene>
<dbReference type="SMART" id="SM00304">
    <property type="entry name" value="HAMP"/>
    <property type="match status" value="1"/>
</dbReference>
<evidence type="ECO:0008006" key="11">
    <source>
        <dbReference type="Google" id="ProtNLM"/>
    </source>
</evidence>
<dbReference type="PROSITE" id="PS50111">
    <property type="entry name" value="CHEMOTAXIS_TRANSDUC_2"/>
    <property type="match status" value="1"/>
</dbReference>
<dbReference type="PRINTS" id="PR00260">
    <property type="entry name" value="CHEMTRNSDUCR"/>
</dbReference>
<comment type="caution">
    <text evidence="9">The sequence shown here is derived from an EMBL/GenBank/DDBJ whole genome shotgun (WGS) entry which is preliminary data.</text>
</comment>
<comment type="similarity">
    <text evidence="4">Belongs to the methyl-accepting chemotaxis (MCP) protein family.</text>
</comment>
<keyword evidence="1 6" id="KW-0812">Transmembrane</keyword>
<dbReference type="Pfam" id="PF12729">
    <property type="entry name" value="4HB_MCP_1"/>
    <property type="match status" value="1"/>
</dbReference>
<evidence type="ECO:0000313" key="10">
    <source>
        <dbReference type="Proteomes" id="UP000642070"/>
    </source>
</evidence>
<dbReference type="GO" id="GO:0007165">
    <property type="term" value="P:signal transduction"/>
    <property type="evidence" value="ECO:0007669"/>
    <property type="project" value="UniProtKB-KW"/>
</dbReference>
<dbReference type="Gene3D" id="1.10.287.950">
    <property type="entry name" value="Methyl-accepting chemotaxis protein"/>
    <property type="match status" value="1"/>
</dbReference>
<dbReference type="InterPro" id="IPR004090">
    <property type="entry name" value="Chemotax_Me-accpt_rcpt"/>
</dbReference>
<dbReference type="CDD" id="cd06225">
    <property type="entry name" value="HAMP"/>
    <property type="match status" value="1"/>
</dbReference>
<feature type="transmembrane region" description="Helical" evidence="6">
    <location>
        <begin position="194"/>
        <end position="215"/>
    </location>
</feature>
<keyword evidence="6" id="KW-0472">Membrane</keyword>
<evidence type="ECO:0000256" key="5">
    <source>
        <dbReference type="PROSITE-ProRule" id="PRU00284"/>
    </source>
</evidence>
<feature type="domain" description="Methyl-accepting transducer" evidence="7">
    <location>
        <begin position="280"/>
        <end position="516"/>
    </location>
</feature>
<dbReference type="GO" id="GO:0006935">
    <property type="term" value="P:chemotaxis"/>
    <property type="evidence" value="ECO:0007669"/>
    <property type="project" value="InterPro"/>
</dbReference>
<dbReference type="InterPro" id="IPR004089">
    <property type="entry name" value="MCPsignal_dom"/>
</dbReference>
<organism evidence="9 10">
    <name type="scientific">Dactylosporangium sucinum</name>
    <dbReference type="NCBI Taxonomy" id="1424081"/>
    <lineage>
        <taxon>Bacteria</taxon>
        <taxon>Bacillati</taxon>
        <taxon>Actinomycetota</taxon>
        <taxon>Actinomycetes</taxon>
        <taxon>Micromonosporales</taxon>
        <taxon>Micromonosporaceae</taxon>
        <taxon>Dactylosporangium</taxon>
    </lineage>
</organism>
<sequence length="532" mass="54897">MGWLSRWIGNRAVRTKVLFVVAVLGAVALGTGAQSAVRMREMNQEAQLLYHEGLVPLQRINEVLYALFDVRVNVLNHGISDGSAATARYEQLIEAGYDSFDDRLAIYEANAGASEEMSGELRQLFDRYRTVIDGEFLPASRRGDDAELARIHDEVTGPLVTEAVDVVVRIGAAERAVAQHRLGATHDAYRSAQVWTWSLLGTGLLLAVVVALLVAGQLVRAVRRVSHVVAGLAVGDLTRTADVTSRDELGRMAGELNTATGRLRASMAAVEENSHALAGAAQELSAVSNDIAATAERGSAQAATVSAAAGEVSGNVRTVSAGTVEMGSAIAEIARSAAEAARVAGAGVSGARTAGETIAELGRSSAEIGTVLRTITAIAEQTNLLALNATIEAARAGAAGKGFAVVAGEVKDLAQETARATGDISARIDAIQGAAAAAATAVTRIADVITETSQHSTTIAAAVEEQSATTAEMTRNVAEAAGGADRIAGTVGSLAEAARLTSAGVTQARAAAEDLARMSAELRGVVSRFQLV</sequence>
<dbReference type="Pfam" id="PF00015">
    <property type="entry name" value="MCPsignal"/>
    <property type="match status" value="1"/>
</dbReference>